<feature type="region of interest" description="Disordered" evidence="1">
    <location>
        <begin position="236"/>
        <end position="399"/>
    </location>
</feature>
<feature type="compositionally biased region" description="Polar residues" evidence="1">
    <location>
        <begin position="281"/>
        <end position="292"/>
    </location>
</feature>
<dbReference type="InterPro" id="IPR049046">
    <property type="entry name" value="Beta-AFase-like_GH127_middle"/>
</dbReference>
<gene>
    <name evidence="3" type="ORF">CVT24_006599</name>
</gene>
<feature type="compositionally biased region" description="Pro residues" evidence="1">
    <location>
        <begin position="382"/>
        <end position="391"/>
    </location>
</feature>
<dbReference type="Pfam" id="PF20736">
    <property type="entry name" value="Glyco_hydro127M"/>
    <property type="match status" value="1"/>
</dbReference>
<dbReference type="EMBL" id="NHTK01005601">
    <property type="protein sequence ID" value="PPQ76173.1"/>
    <property type="molecule type" value="Genomic_DNA"/>
</dbReference>
<feature type="compositionally biased region" description="Low complexity" evidence="1">
    <location>
        <begin position="341"/>
        <end position="351"/>
    </location>
</feature>
<organism evidence="3 4">
    <name type="scientific">Panaeolus cyanescens</name>
    <dbReference type="NCBI Taxonomy" id="181874"/>
    <lineage>
        <taxon>Eukaryota</taxon>
        <taxon>Fungi</taxon>
        <taxon>Dikarya</taxon>
        <taxon>Basidiomycota</taxon>
        <taxon>Agaricomycotina</taxon>
        <taxon>Agaricomycetes</taxon>
        <taxon>Agaricomycetidae</taxon>
        <taxon>Agaricales</taxon>
        <taxon>Agaricineae</taxon>
        <taxon>Galeropsidaceae</taxon>
        <taxon>Panaeolus</taxon>
    </lineage>
</organism>
<feature type="compositionally biased region" description="Pro residues" evidence="1">
    <location>
        <begin position="264"/>
        <end position="274"/>
    </location>
</feature>
<name>A0A409WCF5_9AGAR</name>
<dbReference type="GO" id="GO:0005975">
    <property type="term" value="P:carbohydrate metabolic process"/>
    <property type="evidence" value="ECO:0007669"/>
    <property type="project" value="InterPro"/>
</dbReference>
<evidence type="ECO:0000256" key="1">
    <source>
        <dbReference type="SAM" id="MobiDB-lite"/>
    </source>
</evidence>
<dbReference type="InParanoid" id="A0A409WCF5"/>
<dbReference type="OrthoDB" id="5358475at2759"/>
<dbReference type="PANTHER" id="PTHR31151:SF0">
    <property type="entry name" value="PROLINE-TRNA LIGASE (DUF1680)"/>
    <property type="match status" value="1"/>
</dbReference>
<evidence type="ECO:0000259" key="2">
    <source>
        <dbReference type="Pfam" id="PF20736"/>
    </source>
</evidence>
<dbReference type="AlphaFoldDB" id="A0A409WCF5"/>
<dbReference type="STRING" id="181874.A0A409WCF5"/>
<evidence type="ECO:0000313" key="3">
    <source>
        <dbReference type="EMBL" id="PPQ76173.1"/>
    </source>
</evidence>
<feature type="compositionally biased region" description="Polar residues" evidence="1">
    <location>
        <begin position="244"/>
        <end position="261"/>
    </location>
</feature>
<protein>
    <recommendedName>
        <fullName evidence="2">Non-reducing end beta-L-arabinofuranosidase-like GH127 middle domain-containing protein</fullName>
    </recommendedName>
</protein>
<evidence type="ECO:0000313" key="4">
    <source>
        <dbReference type="Proteomes" id="UP000284842"/>
    </source>
</evidence>
<proteinExistence type="predicted"/>
<reference evidence="3 4" key="1">
    <citation type="journal article" date="2018" name="Evol. Lett.">
        <title>Horizontal gene cluster transfer increased hallucinogenic mushroom diversity.</title>
        <authorList>
            <person name="Reynolds H.T."/>
            <person name="Vijayakumar V."/>
            <person name="Gluck-Thaler E."/>
            <person name="Korotkin H.B."/>
            <person name="Matheny P.B."/>
            <person name="Slot J.C."/>
        </authorList>
    </citation>
    <scope>NUCLEOTIDE SEQUENCE [LARGE SCALE GENOMIC DNA]</scope>
    <source>
        <strain evidence="3 4">2629</strain>
    </source>
</reference>
<keyword evidence="4" id="KW-1185">Reference proteome</keyword>
<dbReference type="InterPro" id="IPR008928">
    <property type="entry name" value="6-hairpin_glycosidase_sf"/>
</dbReference>
<feature type="compositionally biased region" description="Polar residues" evidence="1">
    <location>
        <begin position="316"/>
        <end position="327"/>
    </location>
</feature>
<sequence>MKDNDVDSTDSGALNPFNVLLYKLTGVGYQRPRLRSPVNVWRRTHRAEIEEEAQALALKDTRSQRQKLANLREKVAKSKFDMLGEVEKTYYRELAKKEHEETIKKWENDLKSPPSTAPEDRQKAIRGITNFMQPILDGLCAATGWTASLAIGGPEPANGGRLKLVSVNSGAIPGNPKMNFTRSEAPAYHQHFAPMFGEFLGKCYTVDECRSRALNPLEGFEPIENILQDSEDAEGIDLGLPKSRGSSSDPEASAPSQQSADTVMPPPGPIPTTIPRPVSDQHVSNTAESPSFQVPLPHTVTSTTFPTSAPVASADSHPSASRNNSDVHNPPPNHLASGELTPAATPPTQTQNYSGNAPHHPSSHLSSSSTLSTPGLSFVLPPRSPTPPPAPASLLHPSSHITNSPFLPIHDSMTTNTNAATAAHIPADALGKKRQLDNGHTGEEAAVANNGSKRARKAIQPSVRPLRPLAISQATGTSVAPTSATILQLHNSKTATGKCTAATSKAIHPSTRMLRPLATISSGTSAGLQPPKFVRPPLSSIKLRGWALDQGKVQAQGLAGRLRSFDSYVNGSIWVEGGSIEYSLMHESAPYWFNSMVALAFQLGDEKLIGEVRSFLDWTLEHQGSDGWLGPEPFDANATVPRLVWPRYLVLLGLIQYAEADPSQAPRIIDSMHKFATLCNTLWKTNQQGDRSMGFQFDYQYLVYVLQWLYDNAPQGKEAQLLETMQLVRNQGFSWKNDWYTDANFPKTVPQVLSMQTHGVNQGEALKSEAVAWRFTNDPTDIQSTATRIDLLYTYHGQASGTFAADEHLAGLNPSRGTELCAVVEQIFSLATIYSILGNNSIADRAERIAYNALPAAILPDWSGKYPMLFKPTVTVVDVFIQQPTNTTNKVSSLCSFPSFCYVELELSVNQIWAQSMDPFPWGSNGPNSNVFGFEPNYPCCTVNHPSAYPKFWLHSFMIDKSDNSLIHALLGPAEFSGEVGPGNHVTVTADTLYPFGLTIKYTINASKAFNFNIRIPDWAKNNTKFSVNGGKDVAVSPDANSFQKISTKAGTSTVLISFSAPLTIEKRFNDAVAISRGPLLYALELSYNDTTAPGLRHILPLSAQALNDVRNLYPNAPAAFLTPTDDHTKDHTLLPTTEWRVAIDPSTIQILDTSLKTSEMPFYAWAPNAQPVSMSVTACQIAWDLENGTASAPPQSPNQCVGKLFKAKLVPFGAAKLRLGEIPTMNANSHSF</sequence>
<feature type="domain" description="Non-reducing end beta-L-arabinofuranosidase-like GH127 middle" evidence="2">
    <location>
        <begin position="985"/>
        <end position="1052"/>
    </location>
</feature>
<dbReference type="Proteomes" id="UP000284842">
    <property type="component" value="Unassembled WGS sequence"/>
</dbReference>
<feature type="compositionally biased region" description="Low complexity" evidence="1">
    <location>
        <begin position="358"/>
        <end position="377"/>
    </location>
</feature>
<accession>A0A409WCF5</accession>
<dbReference type="PANTHER" id="PTHR31151">
    <property type="entry name" value="PROLINE-TRNA LIGASE (DUF1680)"/>
    <property type="match status" value="1"/>
</dbReference>
<comment type="caution">
    <text evidence="3">The sequence shown here is derived from an EMBL/GenBank/DDBJ whole genome shotgun (WGS) entry which is preliminary data.</text>
</comment>
<dbReference type="SUPFAM" id="SSF48208">
    <property type="entry name" value="Six-hairpin glycosidases"/>
    <property type="match status" value="1"/>
</dbReference>